<organism evidence="7 8">
    <name type="scientific">Camelina sativa</name>
    <name type="common">False flax</name>
    <name type="synonym">Myagrum sativum</name>
    <dbReference type="NCBI Taxonomy" id="90675"/>
    <lineage>
        <taxon>Eukaryota</taxon>
        <taxon>Viridiplantae</taxon>
        <taxon>Streptophyta</taxon>
        <taxon>Embryophyta</taxon>
        <taxon>Tracheophyta</taxon>
        <taxon>Spermatophyta</taxon>
        <taxon>Magnoliopsida</taxon>
        <taxon>eudicotyledons</taxon>
        <taxon>Gunneridae</taxon>
        <taxon>Pentapetalae</taxon>
        <taxon>rosids</taxon>
        <taxon>malvids</taxon>
        <taxon>Brassicales</taxon>
        <taxon>Brassicaceae</taxon>
        <taxon>Camelineae</taxon>
        <taxon>Camelina</taxon>
    </lineage>
</organism>
<protein>
    <recommendedName>
        <fullName evidence="6">S-protein homolog</fullName>
    </recommendedName>
</protein>
<feature type="chain" id="PRO_5044974089" description="S-protein homolog" evidence="6">
    <location>
        <begin position="26"/>
        <end position="166"/>
    </location>
</feature>
<keyword evidence="4 6" id="KW-0964">Secreted</keyword>
<evidence type="ECO:0000256" key="3">
    <source>
        <dbReference type="ARBA" id="ARBA00022471"/>
    </source>
</evidence>
<sequence length="166" mass="19060">MAFTDKPHLILLFMMSSTLILFVSALDLSNASAETPSSGGDGFLPLAEKHVIIRNKISNKQILNVHCKSSSDDFGMIHIPWNGSWSFRFHVNLWKTTKYHCHFTWYKGGSHYFTIFKTSRDDKEFGDPPVCKECIWDVGRSVENPVCRVPRDPKDNPYCFKWEDGP</sequence>
<keyword evidence="3 6" id="KW-0713">Self-incompatibility</keyword>
<dbReference type="Pfam" id="PF05938">
    <property type="entry name" value="Self-incomp_S1"/>
    <property type="match status" value="1"/>
</dbReference>
<gene>
    <name evidence="8" type="primary">LOC104712152</name>
</gene>
<name>A0ABM0TJF1_CAMSA</name>
<dbReference type="RefSeq" id="XP_010427287.1">
    <property type="nucleotide sequence ID" value="XM_010428985.2"/>
</dbReference>
<reference evidence="8" key="2">
    <citation type="submission" date="2025-08" db="UniProtKB">
        <authorList>
            <consortium name="RefSeq"/>
        </authorList>
    </citation>
    <scope>IDENTIFICATION</scope>
    <source>
        <tissue evidence="8">Leaf</tissue>
    </source>
</reference>
<evidence type="ECO:0000256" key="4">
    <source>
        <dbReference type="ARBA" id="ARBA00022525"/>
    </source>
</evidence>
<evidence type="ECO:0000256" key="1">
    <source>
        <dbReference type="ARBA" id="ARBA00004613"/>
    </source>
</evidence>
<evidence type="ECO:0000256" key="6">
    <source>
        <dbReference type="RuleBase" id="RU367044"/>
    </source>
</evidence>
<dbReference type="Proteomes" id="UP000694864">
    <property type="component" value="Chromosome 9"/>
</dbReference>
<keyword evidence="7" id="KW-1185">Reference proteome</keyword>
<comment type="subcellular location">
    <subcellularLocation>
        <location evidence="1 6">Secreted</location>
    </subcellularLocation>
</comment>
<evidence type="ECO:0000256" key="5">
    <source>
        <dbReference type="ARBA" id="ARBA00022729"/>
    </source>
</evidence>
<proteinExistence type="inferred from homology"/>
<evidence type="ECO:0000256" key="2">
    <source>
        <dbReference type="ARBA" id="ARBA00005581"/>
    </source>
</evidence>
<evidence type="ECO:0000313" key="7">
    <source>
        <dbReference type="Proteomes" id="UP000694864"/>
    </source>
</evidence>
<reference evidence="7" key="1">
    <citation type="journal article" date="2014" name="Nat. Commun.">
        <title>The emerging biofuel crop Camelina sativa retains a highly undifferentiated hexaploid genome structure.</title>
        <authorList>
            <person name="Kagale S."/>
            <person name="Koh C."/>
            <person name="Nixon J."/>
            <person name="Bollina V."/>
            <person name="Clarke W.E."/>
            <person name="Tuteja R."/>
            <person name="Spillane C."/>
            <person name="Robinson S.J."/>
            <person name="Links M.G."/>
            <person name="Clarke C."/>
            <person name="Higgins E.E."/>
            <person name="Huebert T."/>
            <person name="Sharpe A.G."/>
            <person name="Parkin I.A."/>
        </authorList>
    </citation>
    <scope>NUCLEOTIDE SEQUENCE [LARGE SCALE GENOMIC DNA]</scope>
    <source>
        <strain evidence="7">cv. DH55</strain>
    </source>
</reference>
<keyword evidence="5 6" id="KW-0732">Signal</keyword>
<evidence type="ECO:0000313" key="8">
    <source>
        <dbReference type="RefSeq" id="XP_010427287.1"/>
    </source>
</evidence>
<feature type="signal peptide" evidence="6">
    <location>
        <begin position="1"/>
        <end position="25"/>
    </location>
</feature>
<comment type="similarity">
    <text evidence="2 6">Belongs to the plant self-incompatibility (S1) protein family.</text>
</comment>
<dbReference type="InterPro" id="IPR010264">
    <property type="entry name" value="Self-incomp_S1"/>
</dbReference>
<dbReference type="GeneID" id="104712152"/>
<dbReference type="PANTHER" id="PTHR31232">
    <property type="match status" value="1"/>
</dbReference>
<accession>A0ABM0TJF1</accession>
<dbReference type="PANTHER" id="PTHR31232:SF133">
    <property type="entry name" value="S-PROTEIN HOMOLOG"/>
    <property type="match status" value="1"/>
</dbReference>